<protein>
    <recommendedName>
        <fullName evidence="1">Histidine kinase/HSP90-like ATPase domain-containing protein</fullName>
    </recommendedName>
</protein>
<proteinExistence type="predicted"/>
<keyword evidence="3" id="KW-1185">Reference proteome</keyword>
<dbReference type="EMBL" id="JZKH01000034">
    <property type="protein sequence ID" value="KJS60937.1"/>
    <property type="molecule type" value="Genomic_DNA"/>
</dbReference>
<accession>A0A0F2TGW5</accession>
<dbReference type="InterPro" id="IPR003594">
    <property type="entry name" value="HATPase_dom"/>
</dbReference>
<dbReference type="OrthoDB" id="4223870at2"/>
<dbReference type="AlphaFoldDB" id="A0A0F2TGW5"/>
<sequence>MARGKLWGYVASGARVLGALGGGIGGALGGTLGGTGGAGGGRAGEPDDGAAAVEGLGLVRPGAVAGPRALSRPELERLRWTGRQAGCGPLSRHVQVADVLRRVVRGGGRSANVTVRVAPGLPVVAGDARRLEAAVAGLVDHAIRRSPLGARVSVRAEAAGGPGSGAAAWDRGRVEVRISDRGWYEPPEAREWLLARVRPGGPVGPALHSLVLAAGGWIAVEPTPGGGLTVVLLLAVAQE</sequence>
<evidence type="ECO:0000259" key="1">
    <source>
        <dbReference type="Pfam" id="PF02518"/>
    </source>
</evidence>
<dbReference type="PATRIC" id="fig|359131.3.peg.4241"/>
<dbReference type="Pfam" id="PF02518">
    <property type="entry name" value="HATPase_c"/>
    <property type="match status" value="1"/>
</dbReference>
<dbReference type="Proteomes" id="UP000033699">
    <property type="component" value="Unassembled WGS sequence"/>
</dbReference>
<evidence type="ECO:0000313" key="3">
    <source>
        <dbReference type="Proteomes" id="UP000033699"/>
    </source>
</evidence>
<organism evidence="2 3">
    <name type="scientific">Streptomyces rubellomurinus (strain ATCC 31215)</name>
    <dbReference type="NCBI Taxonomy" id="359131"/>
    <lineage>
        <taxon>Bacteria</taxon>
        <taxon>Bacillati</taxon>
        <taxon>Actinomycetota</taxon>
        <taxon>Actinomycetes</taxon>
        <taxon>Kitasatosporales</taxon>
        <taxon>Streptomycetaceae</taxon>
        <taxon>Streptomyces</taxon>
    </lineage>
</organism>
<dbReference type="RefSeq" id="WP_045697996.1">
    <property type="nucleotide sequence ID" value="NZ_JZKH01000034.1"/>
</dbReference>
<gene>
    <name evidence="2" type="ORF">VM95_18175</name>
</gene>
<dbReference type="InterPro" id="IPR036890">
    <property type="entry name" value="HATPase_C_sf"/>
</dbReference>
<comment type="caution">
    <text evidence="2">The sequence shown here is derived from an EMBL/GenBank/DDBJ whole genome shotgun (WGS) entry which is preliminary data.</text>
</comment>
<evidence type="ECO:0000313" key="2">
    <source>
        <dbReference type="EMBL" id="KJS60937.1"/>
    </source>
</evidence>
<name>A0A0F2TGW5_STRR3</name>
<feature type="domain" description="Histidine kinase/HSP90-like ATPase" evidence="1">
    <location>
        <begin position="126"/>
        <end position="235"/>
    </location>
</feature>
<reference evidence="2 3" key="1">
    <citation type="submission" date="2015-02" db="EMBL/GenBank/DDBJ databases">
        <authorList>
            <person name="Ju K.-S."/>
            <person name="Doroghazi J.R."/>
            <person name="Metcalf W."/>
        </authorList>
    </citation>
    <scope>NUCLEOTIDE SEQUENCE [LARGE SCALE GENOMIC DNA]</scope>
    <source>
        <strain evidence="2 3">ATCC 31215</strain>
    </source>
</reference>
<dbReference type="Gene3D" id="3.30.565.10">
    <property type="entry name" value="Histidine kinase-like ATPase, C-terminal domain"/>
    <property type="match status" value="1"/>
</dbReference>
<dbReference type="SUPFAM" id="SSF55874">
    <property type="entry name" value="ATPase domain of HSP90 chaperone/DNA topoisomerase II/histidine kinase"/>
    <property type="match status" value="1"/>
</dbReference>